<name>A0A022VQJ4_TRIRU</name>
<keyword evidence="6" id="KW-0539">Nucleus</keyword>
<dbReference type="AlphaFoldDB" id="A0A022VQJ4"/>
<dbReference type="GO" id="GO:0005634">
    <property type="term" value="C:nucleus"/>
    <property type="evidence" value="ECO:0007669"/>
    <property type="project" value="UniProtKB-SubCell"/>
</dbReference>
<evidence type="ECO:0000259" key="8">
    <source>
        <dbReference type="Pfam" id="PF02229"/>
    </source>
</evidence>
<evidence type="ECO:0000256" key="1">
    <source>
        <dbReference type="ARBA" id="ARBA00004123"/>
    </source>
</evidence>
<organism evidence="9">
    <name type="scientific">Trichophyton rubrum CBS 288.86</name>
    <dbReference type="NCBI Taxonomy" id="1215330"/>
    <lineage>
        <taxon>Eukaryota</taxon>
        <taxon>Fungi</taxon>
        <taxon>Dikarya</taxon>
        <taxon>Ascomycota</taxon>
        <taxon>Pezizomycotina</taxon>
        <taxon>Eurotiomycetes</taxon>
        <taxon>Eurotiomycetidae</taxon>
        <taxon>Onygenales</taxon>
        <taxon>Arthrodermataceae</taxon>
        <taxon>Trichophyton</taxon>
    </lineage>
</organism>
<dbReference type="Gene3D" id="2.30.31.10">
    <property type="entry name" value="Transcriptional Coactivator Pc4, Chain A"/>
    <property type="match status" value="1"/>
</dbReference>
<comment type="subcellular location">
    <subcellularLocation>
        <location evidence="1">Nucleus</location>
    </subcellularLocation>
</comment>
<evidence type="ECO:0000256" key="5">
    <source>
        <dbReference type="ARBA" id="ARBA00023163"/>
    </source>
</evidence>
<keyword evidence="5" id="KW-0804">Transcription</keyword>
<evidence type="ECO:0000256" key="6">
    <source>
        <dbReference type="ARBA" id="ARBA00023242"/>
    </source>
</evidence>
<protein>
    <recommendedName>
        <fullName evidence="8">Transcriptional coactivator p15 (PC4) C-terminal domain-containing protein</fullName>
    </recommendedName>
</protein>
<evidence type="ECO:0000313" key="9">
    <source>
        <dbReference type="EMBL" id="EZF48194.1"/>
    </source>
</evidence>
<reference evidence="9" key="1">
    <citation type="submission" date="2014-02" db="EMBL/GenBank/DDBJ databases">
        <title>The Genome Sequence of Trichophyton rubrum (morphotype fischeri) CBS 288.86.</title>
        <authorList>
            <consortium name="The Broad Institute Genomics Platform"/>
            <person name="Cuomo C.A."/>
            <person name="White T.C."/>
            <person name="Graser Y."/>
            <person name="Martinez-Rossi N."/>
            <person name="Heitman J."/>
            <person name="Young S.K."/>
            <person name="Zeng Q."/>
            <person name="Gargeya S."/>
            <person name="Abouelleil A."/>
            <person name="Alvarado L."/>
            <person name="Chapman S.B."/>
            <person name="Gainer-Dewar J."/>
            <person name="Goldberg J."/>
            <person name="Griggs A."/>
            <person name="Gujja S."/>
            <person name="Hansen M."/>
            <person name="Howarth C."/>
            <person name="Imamovic A."/>
            <person name="Larimer J."/>
            <person name="Martinez D."/>
            <person name="Murphy C."/>
            <person name="Pearson M.D."/>
            <person name="Persinoti G."/>
            <person name="Poon T."/>
            <person name="Priest M."/>
            <person name="Roberts A.D."/>
            <person name="Saif S."/>
            <person name="Shea T.D."/>
            <person name="Sykes S.N."/>
            <person name="Wortman J."/>
            <person name="Nusbaum C."/>
            <person name="Birren B."/>
        </authorList>
    </citation>
    <scope>NUCLEOTIDE SEQUENCE [LARGE SCALE GENOMIC DNA]</scope>
    <source>
        <strain evidence="9">CBS 288.86</strain>
    </source>
</reference>
<dbReference type="EMBL" id="KK207932">
    <property type="protein sequence ID" value="EZF48194.1"/>
    <property type="molecule type" value="Genomic_DNA"/>
</dbReference>
<proteinExistence type="inferred from homology"/>
<feature type="region of interest" description="Disordered" evidence="7">
    <location>
        <begin position="1"/>
        <end position="23"/>
    </location>
</feature>
<dbReference type="Pfam" id="PF02229">
    <property type="entry name" value="PC4"/>
    <property type="match status" value="1"/>
</dbReference>
<dbReference type="PANTHER" id="PTHR13215">
    <property type="entry name" value="RNA POLYMERASE II TRANSCRIPTIONAL COACTIVATOR"/>
    <property type="match status" value="1"/>
</dbReference>
<dbReference type="InterPro" id="IPR003173">
    <property type="entry name" value="PC4_C"/>
</dbReference>
<dbReference type="InterPro" id="IPR045125">
    <property type="entry name" value="Sub1/Tcp4-like"/>
</dbReference>
<feature type="domain" description="Transcriptional coactivator p15 (PC4) C-terminal" evidence="8">
    <location>
        <begin position="59"/>
        <end position="108"/>
    </location>
</feature>
<feature type="region of interest" description="Disordered" evidence="7">
    <location>
        <begin position="122"/>
        <end position="177"/>
    </location>
</feature>
<feature type="compositionally biased region" description="Acidic residues" evidence="7">
    <location>
        <begin position="138"/>
        <end position="147"/>
    </location>
</feature>
<dbReference type="GO" id="GO:0060261">
    <property type="term" value="P:positive regulation of transcription initiation by RNA polymerase II"/>
    <property type="evidence" value="ECO:0007669"/>
    <property type="project" value="InterPro"/>
</dbReference>
<dbReference type="InterPro" id="IPR009044">
    <property type="entry name" value="ssDNA-bd_transcriptional_reg"/>
</dbReference>
<sequence length="177" mass="19327">MGLKRGKRASSEGVEPAVSEDRCKRAKTAGDAGKFGLNAQISSTLDKAPKTDSNGDPYWEISRQRRVTISTFKGRVLVNVREYYEKDGQELPGKKGISMTLEQFNNLVTLLPEISAVIEEKGGKVTRPDFSGSIATAGEEDEEMSGVDEEKSKSNSKAKKPSSTKNFEATSDEDDDE</sequence>
<comment type="similarity">
    <text evidence="2">Belongs to the transcriptional coactivator PC4 family.</text>
</comment>
<gene>
    <name evidence="9" type="ORF">H103_08118</name>
</gene>
<keyword evidence="3" id="KW-0805">Transcription regulation</keyword>
<dbReference type="HOGENOM" id="CLU_104273_0_0_1"/>
<dbReference type="Proteomes" id="UP000023758">
    <property type="component" value="Unassembled WGS sequence"/>
</dbReference>
<accession>A0A022VQJ4</accession>
<evidence type="ECO:0000256" key="2">
    <source>
        <dbReference type="ARBA" id="ARBA00009001"/>
    </source>
</evidence>
<dbReference type="SUPFAM" id="SSF54447">
    <property type="entry name" value="ssDNA-binding transcriptional regulator domain"/>
    <property type="match status" value="1"/>
</dbReference>
<evidence type="ECO:0000256" key="3">
    <source>
        <dbReference type="ARBA" id="ARBA00023015"/>
    </source>
</evidence>
<evidence type="ECO:0000256" key="4">
    <source>
        <dbReference type="ARBA" id="ARBA00023125"/>
    </source>
</evidence>
<evidence type="ECO:0000256" key="7">
    <source>
        <dbReference type="SAM" id="MobiDB-lite"/>
    </source>
</evidence>
<dbReference type="OrthoDB" id="2505440at2759"/>
<dbReference type="GO" id="GO:0003677">
    <property type="term" value="F:DNA binding"/>
    <property type="evidence" value="ECO:0007669"/>
    <property type="project" value="UniProtKB-KW"/>
</dbReference>
<dbReference type="GO" id="GO:0003713">
    <property type="term" value="F:transcription coactivator activity"/>
    <property type="evidence" value="ECO:0007669"/>
    <property type="project" value="InterPro"/>
</dbReference>
<keyword evidence="4" id="KW-0238">DNA-binding</keyword>